<dbReference type="Proteomes" id="UP000663862">
    <property type="component" value="Unassembled WGS sequence"/>
</dbReference>
<evidence type="ECO:0000256" key="3">
    <source>
        <dbReference type="ARBA" id="ARBA00023180"/>
    </source>
</evidence>
<dbReference type="EMBL" id="CAJOBR010000927">
    <property type="protein sequence ID" value="CAF4560890.1"/>
    <property type="molecule type" value="Genomic_DNA"/>
</dbReference>
<dbReference type="Gene3D" id="2.120.10.30">
    <property type="entry name" value="TolB, C-terminal domain"/>
    <property type="match status" value="2"/>
</dbReference>
<dbReference type="InterPro" id="IPR011042">
    <property type="entry name" value="6-blade_b-propeller_TolB-like"/>
</dbReference>
<dbReference type="Proteomes" id="UP000663848">
    <property type="component" value="Unassembled WGS sequence"/>
</dbReference>
<organism evidence="5 9">
    <name type="scientific">Rotaria socialis</name>
    <dbReference type="NCBI Taxonomy" id="392032"/>
    <lineage>
        <taxon>Eukaryota</taxon>
        <taxon>Metazoa</taxon>
        <taxon>Spiralia</taxon>
        <taxon>Gnathifera</taxon>
        <taxon>Rotifera</taxon>
        <taxon>Eurotatoria</taxon>
        <taxon>Bdelloidea</taxon>
        <taxon>Philodinida</taxon>
        <taxon>Philodinidae</taxon>
        <taxon>Rotaria</taxon>
    </lineage>
</organism>
<dbReference type="Proteomes" id="UP000663851">
    <property type="component" value="Unassembled WGS sequence"/>
</dbReference>
<feature type="repeat" description="NHL" evidence="4">
    <location>
        <begin position="182"/>
        <end position="226"/>
    </location>
</feature>
<evidence type="ECO:0000313" key="5">
    <source>
        <dbReference type="EMBL" id="CAF4292053.1"/>
    </source>
</evidence>
<keyword evidence="3" id="KW-0325">Glycoprotein</keyword>
<evidence type="ECO:0000256" key="2">
    <source>
        <dbReference type="ARBA" id="ARBA00022737"/>
    </source>
</evidence>
<dbReference type="CDD" id="cd05819">
    <property type="entry name" value="NHL"/>
    <property type="match status" value="1"/>
</dbReference>
<keyword evidence="1" id="KW-0732">Signal</keyword>
<reference evidence="5" key="1">
    <citation type="submission" date="2021-02" db="EMBL/GenBank/DDBJ databases">
        <authorList>
            <person name="Nowell W R."/>
        </authorList>
    </citation>
    <scope>NUCLEOTIDE SEQUENCE</scope>
</reference>
<keyword evidence="2" id="KW-0677">Repeat</keyword>
<evidence type="ECO:0000256" key="4">
    <source>
        <dbReference type="PROSITE-ProRule" id="PRU00504"/>
    </source>
</evidence>
<dbReference type="InterPro" id="IPR001258">
    <property type="entry name" value="NHL_repeat"/>
</dbReference>
<evidence type="ECO:0000313" key="8">
    <source>
        <dbReference type="EMBL" id="CAF4560890.1"/>
    </source>
</evidence>
<dbReference type="EMBL" id="CAJOBQ010000449">
    <property type="protein sequence ID" value="CAF4357814.1"/>
    <property type="molecule type" value="Genomic_DNA"/>
</dbReference>
<dbReference type="PANTHER" id="PTHR10680:SF14">
    <property type="entry name" value="PEPTIDYL-GLYCINE ALPHA-AMIDATING MONOOXYGENASE"/>
    <property type="match status" value="1"/>
</dbReference>
<dbReference type="Pfam" id="PF01436">
    <property type="entry name" value="NHL"/>
    <property type="match status" value="1"/>
</dbReference>
<dbReference type="AlphaFoldDB" id="A0A820HJA3"/>
<comment type="caution">
    <text evidence="5">The sequence shown here is derived from an EMBL/GenBank/DDBJ whole genome shotgun (WGS) entry which is preliminary data.</text>
</comment>
<evidence type="ECO:0000313" key="9">
    <source>
        <dbReference type="Proteomes" id="UP000663851"/>
    </source>
</evidence>
<gene>
    <name evidence="5" type="ORF">HFQ381_LOCUS12981</name>
    <name evidence="8" type="ORF">QYT958_LOCUS8973</name>
    <name evidence="6" type="ORF">TSG867_LOCUS9997</name>
    <name evidence="7" type="ORF">UJA718_LOCUS17711</name>
</gene>
<evidence type="ECO:0000313" key="7">
    <source>
        <dbReference type="EMBL" id="CAF4380359.1"/>
    </source>
</evidence>
<accession>A0A820HJA3</accession>
<evidence type="ECO:0000256" key="1">
    <source>
        <dbReference type="ARBA" id="ARBA00022729"/>
    </source>
</evidence>
<evidence type="ECO:0000313" key="6">
    <source>
        <dbReference type="EMBL" id="CAF4357814.1"/>
    </source>
</evidence>
<keyword evidence="10" id="KW-1185">Reference proteome</keyword>
<name>A0A820HJA3_9BILA</name>
<sequence length="370" mass="41379">MKNIHEYSSNIFISIQVSIFYYTYISIEAIYISPCATWNTVGITIIGTNSPGNASNQLNVPQGMFLHQQNNTIYVADTNNRRIQMFSLDSTSSTAITVASNIDSMSAIYVDDNGLTMYVALRYENRIEKWIKSGVNGEQVGNQCKQCTGVWLDNEKNVYMTESGTHSVLRWSVETNTSTVVAGRIDAHGSTSDHLYFPRGIYMNRLNNVFYITDMRNNRIQKLNMNSQESITVAGSKDGISGYDNSKLASPIHVWVNEESDVIYIADSENNRIQRWLPNALIGNTIAGGAGRGDANNQLSSPNALAFDNLGNLYVCDGNNHRIQMFQLIGNQTCPIIINCSYSLFKKIPTISINTIMFLSLMMLIDIRFN</sequence>
<dbReference type="Proteomes" id="UP000663873">
    <property type="component" value="Unassembled WGS sequence"/>
</dbReference>
<dbReference type="EMBL" id="CAJOBP010002908">
    <property type="protein sequence ID" value="CAF4380359.1"/>
    <property type="molecule type" value="Genomic_DNA"/>
</dbReference>
<evidence type="ECO:0008006" key="11">
    <source>
        <dbReference type="Google" id="ProtNLM"/>
    </source>
</evidence>
<dbReference type="EMBL" id="CAJOBO010000801">
    <property type="protein sequence ID" value="CAF4292053.1"/>
    <property type="molecule type" value="Genomic_DNA"/>
</dbReference>
<dbReference type="PROSITE" id="PS51125">
    <property type="entry name" value="NHL"/>
    <property type="match status" value="3"/>
</dbReference>
<evidence type="ECO:0000313" key="10">
    <source>
        <dbReference type="Proteomes" id="UP000663873"/>
    </source>
</evidence>
<feature type="repeat" description="NHL" evidence="4">
    <location>
        <begin position="292"/>
        <end position="329"/>
    </location>
</feature>
<proteinExistence type="predicted"/>
<feature type="repeat" description="NHL" evidence="4">
    <location>
        <begin position="57"/>
        <end position="89"/>
    </location>
</feature>
<protein>
    <recommendedName>
        <fullName evidence="11">NHL repeat-containing protein</fullName>
    </recommendedName>
</protein>
<dbReference type="SUPFAM" id="SSF101898">
    <property type="entry name" value="NHL repeat"/>
    <property type="match status" value="1"/>
</dbReference>
<dbReference type="PANTHER" id="PTHR10680">
    <property type="entry name" value="PEPTIDYL-GLYCINE ALPHA-AMIDATING MONOOXYGENASE"/>
    <property type="match status" value="1"/>
</dbReference>